<organism evidence="2 3">
    <name type="scientific">Actinospica acidithermotolerans</name>
    <dbReference type="NCBI Taxonomy" id="2828514"/>
    <lineage>
        <taxon>Bacteria</taxon>
        <taxon>Bacillati</taxon>
        <taxon>Actinomycetota</taxon>
        <taxon>Actinomycetes</taxon>
        <taxon>Catenulisporales</taxon>
        <taxon>Actinospicaceae</taxon>
        <taxon>Actinospica</taxon>
    </lineage>
</organism>
<dbReference type="Pfam" id="PF19690">
    <property type="entry name" value="DUF6191"/>
    <property type="match status" value="1"/>
</dbReference>
<feature type="compositionally biased region" description="Basic and acidic residues" evidence="1">
    <location>
        <begin position="15"/>
        <end position="29"/>
    </location>
</feature>
<gene>
    <name evidence="2" type="ORF">KDK95_32330</name>
</gene>
<accession>A0A941EIA7</accession>
<proteinExistence type="predicted"/>
<comment type="caution">
    <text evidence="2">The sequence shown here is derived from an EMBL/GenBank/DDBJ whole genome shotgun (WGS) entry which is preliminary data.</text>
</comment>
<protein>
    <submittedName>
        <fullName evidence="2">Uncharacterized protein</fullName>
    </submittedName>
</protein>
<evidence type="ECO:0000256" key="1">
    <source>
        <dbReference type="SAM" id="MobiDB-lite"/>
    </source>
</evidence>
<dbReference type="AlphaFoldDB" id="A0A941EIA7"/>
<dbReference type="InterPro" id="IPR045684">
    <property type="entry name" value="DUF6191"/>
</dbReference>
<evidence type="ECO:0000313" key="3">
    <source>
        <dbReference type="Proteomes" id="UP000676325"/>
    </source>
</evidence>
<dbReference type="EMBL" id="JAGSOH010000178">
    <property type="protein sequence ID" value="MBR7831037.1"/>
    <property type="molecule type" value="Genomic_DNA"/>
</dbReference>
<reference evidence="2" key="1">
    <citation type="submission" date="2021-04" db="EMBL/GenBank/DDBJ databases">
        <title>Genome based classification of Actinospica acidithermotolerans sp. nov., an actinobacterium isolated from an Indonesian hot spring.</title>
        <authorList>
            <person name="Kusuma A.B."/>
            <person name="Putra K.E."/>
            <person name="Nafisah S."/>
            <person name="Loh J."/>
            <person name="Nouioui I."/>
            <person name="Goodfellow M."/>
        </authorList>
    </citation>
    <scope>NUCLEOTIDE SEQUENCE</scope>
    <source>
        <strain evidence="2">MGRD01-02</strain>
    </source>
</reference>
<feature type="region of interest" description="Disordered" evidence="1">
    <location>
        <begin position="1"/>
        <end position="78"/>
    </location>
</feature>
<dbReference type="RefSeq" id="WP_212522156.1">
    <property type="nucleotide sequence ID" value="NZ_JAGSOH010000178.1"/>
</dbReference>
<evidence type="ECO:0000313" key="2">
    <source>
        <dbReference type="EMBL" id="MBR7831037.1"/>
    </source>
</evidence>
<sequence length="78" mass="8465">MTVFFDLFSPGHRHRVDEQERLEHTREVESPSEPGRGPVDLGSGVVLIKPKAPSLDGEEASEPAAEDEAAEPAEPDTD</sequence>
<dbReference type="Proteomes" id="UP000676325">
    <property type="component" value="Unassembled WGS sequence"/>
</dbReference>
<keyword evidence="3" id="KW-1185">Reference proteome</keyword>
<name>A0A941EIA7_9ACTN</name>
<feature type="compositionally biased region" description="Acidic residues" evidence="1">
    <location>
        <begin position="56"/>
        <end position="78"/>
    </location>
</feature>